<organism evidence="1 2">
    <name type="scientific">Gnathostoma spinigerum</name>
    <dbReference type="NCBI Taxonomy" id="75299"/>
    <lineage>
        <taxon>Eukaryota</taxon>
        <taxon>Metazoa</taxon>
        <taxon>Ecdysozoa</taxon>
        <taxon>Nematoda</taxon>
        <taxon>Chromadorea</taxon>
        <taxon>Rhabditida</taxon>
        <taxon>Spirurina</taxon>
        <taxon>Gnathostomatomorpha</taxon>
        <taxon>Gnathostomatoidea</taxon>
        <taxon>Gnathostomatidae</taxon>
        <taxon>Gnathostoma</taxon>
    </lineage>
</organism>
<dbReference type="EMBL" id="JBGFUD010002657">
    <property type="protein sequence ID" value="MFH4977836.1"/>
    <property type="molecule type" value="Genomic_DNA"/>
</dbReference>
<name>A0ABD6EF37_9BILA</name>
<proteinExistence type="predicted"/>
<protein>
    <submittedName>
        <fullName evidence="1">Uncharacterized protein</fullName>
    </submittedName>
</protein>
<reference evidence="1 2" key="1">
    <citation type="submission" date="2024-08" db="EMBL/GenBank/DDBJ databases">
        <title>Gnathostoma spinigerum genome.</title>
        <authorList>
            <person name="Gonzalez-Bertolin B."/>
            <person name="Monzon S."/>
            <person name="Zaballos A."/>
            <person name="Jimenez P."/>
            <person name="Dekumyoy P."/>
            <person name="Varona S."/>
            <person name="Cuesta I."/>
            <person name="Sumanam S."/>
            <person name="Adisakwattana P."/>
            <person name="Gasser R.B."/>
            <person name="Hernandez-Gonzalez A."/>
            <person name="Young N.D."/>
            <person name="Perteguer M.J."/>
        </authorList>
    </citation>
    <scope>NUCLEOTIDE SEQUENCE [LARGE SCALE GENOMIC DNA]</scope>
    <source>
        <strain evidence="1">AL3</strain>
        <tissue evidence="1">Liver</tissue>
    </source>
</reference>
<evidence type="ECO:0000313" key="2">
    <source>
        <dbReference type="Proteomes" id="UP001608902"/>
    </source>
</evidence>
<sequence>MIVFVLNRSFVDEAILSVVFPRRESSVDDHRLCTLLMMIARFHSNHLVSLTCVSNDLTSSSSVFVLNSRRFSICLSNSNDCVPRITQYFLSFPFLHKLPSLVSFL</sequence>
<dbReference type="Proteomes" id="UP001608902">
    <property type="component" value="Unassembled WGS sequence"/>
</dbReference>
<accession>A0ABD6EF37</accession>
<dbReference type="AlphaFoldDB" id="A0ABD6EF37"/>
<gene>
    <name evidence="1" type="ORF">AB6A40_004545</name>
</gene>
<comment type="caution">
    <text evidence="1">The sequence shown here is derived from an EMBL/GenBank/DDBJ whole genome shotgun (WGS) entry which is preliminary data.</text>
</comment>
<evidence type="ECO:0000313" key="1">
    <source>
        <dbReference type="EMBL" id="MFH4977836.1"/>
    </source>
</evidence>
<keyword evidence="2" id="KW-1185">Reference proteome</keyword>